<name>A0ABQ5WE37_GLUJA</name>
<sequence length="1158" mass="119865">MSDIIKKTSTVFLGSAANMQAMLTPAIYSEMISEGVGLYGHGNGIYAMVASNRMAALTASLPASKTAPGVAEFGMSSGYATGTVSVTNSGSVTQKIAVGTLFRGQNGQEYVVTAFPGQPGYTSQMTGPNSHGYVSTDDDEYYQISAGTSVTLTLESLTADTSANLAANGITSFATSAVSSLNITSSTAFTGGGSFSESYFTGAQKAPMYYLYQKYGYFPSEGNVNVHDGYRWTDNDLSSWKDYTDAARGYGVMNMAPIFTNNGLMADYSQDFATSSYWTTAREAALYGGGLSFDSPPGFFNQFTSNWFKAMGQDPDTYINFVESEIRWATSEGLRSSVIISPFGTGMTDTVQTDYLEQTKVMIARLQKDGAMPSQFIVENYNLDANLNTFDANASNTESLNSVASYLSTVTTNSTNSESNLQTIAQSGADMMMSGIRPSVSVDTGHSVLYDYPQFFTASTDTLATMTLSLSGGSDLSLFATGGALSQDGRILTATGTAAQLSAILKSLGVDVQALRDDTATLSLDFKDAVSEIKGTTSLFYKGYASTGIYTSEVDGSLDMQDTALSISVTAGKFTLTGSGGNPTLSGVGQATLEGAYNTVVDNLAAGAILRGTASSITVGAGSSLSMVDASSAGVILSSSSSLSIADSARATITVSTGISSIEMAGGTLDYSASSGRGNTSINQKAGFSTIAMGAGQTSAIINLAAAQATVTGLQDLSDSLVLTGLDSAADLTTTYDNGEAILTAAGLSGRISVKNSLGYGISYSSTDSGNVSVQVSSDSKNGAVYASDEGLHSIMVGNASLTANFSTGYTKLFEDMSANSHVDLNGFNIANGLVLLTGLKSLTDVQVSYENGNAIVTEAGNPGNMVIHNTDKVSFVSDVGDTNFSQMAGSNALAVLSTPTPAVISVSEGKSETFTAGSGVRTVDISGGLLSAILNDNSYTVLKQDFSGDAASIVDGFTTANGEILATHLSDFSDLQVYYSDGNAIVSGDHGSLTLLNTQVGSINLLQNVGDENFSVSNGSKTVAVIGTASTNNAITVTSDQIFNAASVNDNLVHLKSGNLTANLTENSYTTIDIDMNSVSKMTINDFVNSNGLILLKGINSSSDLSVSYHDDNAYIKGGTGSEIIMTGTNHVSFLSSVGNVNFTHVTGQSTMALVGV</sequence>
<keyword evidence="2" id="KW-1185">Reference proteome</keyword>
<proteinExistence type="predicted"/>
<evidence type="ECO:0000313" key="1">
    <source>
        <dbReference type="EMBL" id="GLQ58400.1"/>
    </source>
</evidence>
<evidence type="ECO:0000313" key="2">
    <source>
        <dbReference type="Proteomes" id="UP001156613"/>
    </source>
</evidence>
<protein>
    <submittedName>
        <fullName evidence="1">Uncharacterized protein</fullName>
    </submittedName>
</protein>
<organism evidence="1 2">
    <name type="scientific">Gluconobacter japonicus</name>
    <dbReference type="NCBI Taxonomy" id="376620"/>
    <lineage>
        <taxon>Bacteria</taxon>
        <taxon>Pseudomonadati</taxon>
        <taxon>Pseudomonadota</taxon>
        <taxon>Alphaproteobacteria</taxon>
        <taxon>Acetobacterales</taxon>
        <taxon>Acetobacteraceae</taxon>
        <taxon>Gluconobacter</taxon>
    </lineage>
</organism>
<comment type="caution">
    <text evidence="1">The sequence shown here is derived from an EMBL/GenBank/DDBJ whole genome shotgun (WGS) entry which is preliminary data.</text>
</comment>
<dbReference type="Proteomes" id="UP001156613">
    <property type="component" value="Unassembled WGS sequence"/>
</dbReference>
<dbReference type="EMBL" id="BSNT01000014">
    <property type="protein sequence ID" value="GLQ58400.1"/>
    <property type="molecule type" value="Genomic_DNA"/>
</dbReference>
<dbReference type="RefSeq" id="WP_062502429.1">
    <property type="nucleotide sequence ID" value="NZ_BEWO01000033.1"/>
</dbReference>
<gene>
    <name evidence="1" type="ORF">GCM10010937_02020</name>
</gene>
<accession>A0ABQ5WE37</accession>
<reference evidence="2" key="1">
    <citation type="journal article" date="2019" name="Int. J. Syst. Evol. Microbiol.">
        <title>The Global Catalogue of Microorganisms (GCM) 10K type strain sequencing project: providing services to taxonomists for standard genome sequencing and annotation.</title>
        <authorList>
            <consortium name="The Broad Institute Genomics Platform"/>
            <consortium name="The Broad Institute Genome Sequencing Center for Infectious Disease"/>
            <person name="Wu L."/>
            <person name="Ma J."/>
        </authorList>
    </citation>
    <scope>NUCLEOTIDE SEQUENCE [LARGE SCALE GENOMIC DNA]</scope>
    <source>
        <strain evidence="2">NBRC 3271</strain>
    </source>
</reference>